<keyword evidence="5 8" id="KW-0411">Iron-sulfur</keyword>
<dbReference type="InterPro" id="IPR014434">
    <property type="entry name" value="Monothiol_GRX"/>
</dbReference>
<dbReference type="AlphaFoldDB" id="A0A7U7J5E6"/>
<dbReference type="InterPro" id="IPR036249">
    <property type="entry name" value="Thioredoxin-like_sf"/>
</dbReference>
<dbReference type="Pfam" id="PF00462">
    <property type="entry name" value="Glutaredoxin"/>
    <property type="match status" value="1"/>
</dbReference>
<proteinExistence type="inferred from homology"/>
<dbReference type="PIRSF" id="PIRSF005894">
    <property type="entry name" value="Monothiol_GRX"/>
    <property type="match status" value="1"/>
</dbReference>
<dbReference type="InterPro" id="IPR002109">
    <property type="entry name" value="Glutaredoxin"/>
</dbReference>
<keyword evidence="6" id="KW-0676">Redox-active center</keyword>
<evidence type="ECO:0000256" key="3">
    <source>
        <dbReference type="ARBA" id="ARBA00022723"/>
    </source>
</evidence>
<dbReference type="PANTHER" id="PTHR10293:SF72">
    <property type="entry name" value="MONOTHIOL GLUTAREDOXIN-S14, CHLOROPLASTIC"/>
    <property type="match status" value="1"/>
</dbReference>
<dbReference type="EMBL" id="CBTK010000257">
    <property type="protein sequence ID" value="CDH46328.1"/>
    <property type="molecule type" value="Genomic_DNA"/>
</dbReference>
<dbReference type="GO" id="GO:0046872">
    <property type="term" value="F:metal ion binding"/>
    <property type="evidence" value="ECO:0007669"/>
    <property type="project" value="UniProtKB-KW"/>
</dbReference>
<dbReference type="NCBIfam" id="TIGR00365">
    <property type="entry name" value="Grx4 family monothiol glutaredoxin"/>
    <property type="match status" value="1"/>
</dbReference>
<dbReference type="RefSeq" id="WP_034434990.1">
    <property type="nucleotide sequence ID" value="NZ_CBTK010000257.1"/>
</dbReference>
<dbReference type="PANTHER" id="PTHR10293">
    <property type="entry name" value="GLUTAREDOXIN FAMILY MEMBER"/>
    <property type="match status" value="1"/>
</dbReference>
<evidence type="ECO:0000256" key="6">
    <source>
        <dbReference type="ARBA" id="ARBA00023284"/>
    </source>
</evidence>
<feature type="binding site" evidence="8">
    <location>
        <position position="30"/>
    </location>
    <ligand>
        <name>[2Fe-2S] cluster</name>
        <dbReference type="ChEBI" id="CHEBI:190135"/>
        <note>ligand shared between dimeric partners</note>
    </ligand>
</feature>
<dbReference type="GO" id="GO:0051537">
    <property type="term" value="F:2 iron, 2 sulfur cluster binding"/>
    <property type="evidence" value="ECO:0007669"/>
    <property type="project" value="UniProtKB-KW"/>
</dbReference>
<evidence type="ECO:0000256" key="7">
    <source>
        <dbReference type="PIRNR" id="PIRNR005894"/>
    </source>
</evidence>
<dbReference type="InterPro" id="IPR004480">
    <property type="entry name" value="Monothiol_GRX-rel"/>
</dbReference>
<evidence type="ECO:0000259" key="9">
    <source>
        <dbReference type="Pfam" id="PF00462"/>
    </source>
</evidence>
<gene>
    <name evidence="10" type="primary">ydhD</name>
    <name evidence="10" type="ORF">BN874_420041</name>
</gene>
<evidence type="ECO:0000256" key="5">
    <source>
        <dbReference type="ARBA" id="ARBA00023014"/>
    </source>
</evidence>
<evidence type="ECO:0000256" key="1">
    <source>
        <dbReference type="ARBA" id="ARBA00009630"/>
    </source>
</evidence>
<comment type="similarity">
    <text evidence="1 7">Belongs to the glutaredoxin family. Monothiol subfamily.</text>
</comment>
<evidence type="ECO:0000256" key="8">
    <source>
        <dbReference type="PIRSR" id="PIRSR005894-2"/>
    </source>
</evidence>
<dbReference type="PROSITE" id="PS51354">
    <property type="entry name" value="GLUTAREDOXIN_2"/>
    <property type="match status" value="1"/>
</dbReference>
<feature type="domain" description="Glutaredoxin" evidence="9">
    <location>
        <begin position="17"/>
        <end position="81"/>
    </location>
</feature>
<dbReference type="Proteomes" id="UP000019184">
    <property type="component" value="Unassembled WGS sequence"/>
</dbReference>
<evidence type="ECO:0000256" key="2">
    <source>
        <dbReference type="ARBA" id="ARBA00022714"/>
    </source>
</evidence>
<accession>A0A7U7J5E6</accession>
<keyword evidence="11" id="KW-1185">Reference proteome</keyword>
<evidence type="ECO:0000313" key="10">
    <source>
        <dbReference type="EMBL" id="CDH46328.1"/>
    </source>
</evidence>
<keyword evidence="3 8" id="KW-0479">Metal-binding</keyword>
<comment type="caution">
    <text evidence="10">The sequence shown here is derived from an EMBL/GenBank/DDBJ whole genome shotgun (WGS) entry which is preliminary data.</text>
</comment>
<dbReference type="InterPro" id="IPR033658">
    <property type="entry name" value="GRX_PICOT-like"/>
</dbReference>
<dbReference type="CDD" id="cd03028">
    <property type="entry name" value="GRX_PICOT_like"/>
    <property type="match status" value="1"/>
</dbReference>
<protein>
    <recommendedName>
        <fullName evidence="7">Glutaredoxin</fullName>
    </recommendedName>
</protein>
<keyword evidence="4 8" id="KW-0408">Iron</keyword>
<dbReference type="Gene3D" id="3.40.30.10">
    <property type="entry name" value="Glutaredoxin"/>
    <property type="match status" value="1"/>
</dbReference>
<dbReference type="OrthoDB" id="9804115at2"/>
<evidence type="ECO:0000256" key="4">
    <source>
        <dbReference type="ARBA" id="ARBA00023004"/>
    </source>
</evidence>
<organism evidence="10 11">
    <name type="scientific">Candidatus Contendobacter odensis Run_B_J11</name>
    <dbReference type="NCBI Taxonomy" id="1400861"/>
    <lineage>
        <taxon>Bacteria</taxon>
        <taxon>Pseudomonadati</taxon>
        <taxon>Pseudomonadota</taxon>
        <taxon>Gammaproteobacteria</taxon>
        <taxon>Candidatus Competibacteraceae</taxon>
        <taxon>Candidatus Contendibacter</taxon>
    </lineage>
</organism>
<evidence type="ECO:0000313" key="11">
    <source>
        <dbReference type="Proteomes" id="UP000019184"/>
    </source>
</evidence>
<dbReference type="GO" id="GO:0015036">
    <property type="term" value="F:disulfide oxidoreductase activity"/>
    <property type="evidence" value="ECO:0007669"/>
    <property type="project" value="InterPro"/>
</dbReference>
<keyword evidence="2 8" id="KW-0001">2Fe-2S</keyword>
<dbReference type="SUPFAM" id="SSF52833">
    <property type="entry name" value="Thioredoxin-like"/>
    <property type="match status" value="1"/>
</dbReference>
<reference evidence="10 11" key="1">
    <citation type="journal article" date="2014" name="ISME J.">
        <title>Candidatus Competibacter-lineage genomes retrieved from metagenomes reveal functional metabolic diversity.</title>
        <authorList>
            <person name="McIlroy S.J."/>
            <person name="Albertsen M."/>
            <person name="Andresen E.K."/>
            <person name="Saunders A.M."/>
            <person name="Kristiansen R."/>
            <person name="Stokholm-Bjerregaard M."/>
            <person name="Nielsen K.L."/>
            <person name="Nielsen P.H."/>
        </authorList>
    </citation>
    <scope>NUCLEOTIDE SEQUENCE [LARGE SCALE GENOMIC DNA]</scope>
    <source>
        <strain evidence="10 11">Run_B_J11</strain>
    </source>
</reference>
<sequence length="113" mass="12581">MEDILERIKEQVENNPVVIYMKGTPEMPRCGFSQRASQALAATGLPFAYVNVLDDPEIFESLPRYADWPTFPQIYVGGELIGGCDITLELHQNGDLQKLMEDAVAKSGDHQPT</sequence>
<name>A0A7U7J5E6_9GAMM</name>